<protein>
    <submittedName>
        <fullName evidence="1">Uncharacterized protein</fullName>
    </submittedName>
</protein>
<evidence type="ECO:0000313" key="2">
    <source>
        <dbReference type="Proteomes" id="UP000242474"/>
    </source>
</evidence>
<dbReference type="EMBL" id="KZ303493">
    <property type="protein sequence ID" value="PIA17695.1"/>
    <property type="molecule type" value="Genomic_DNA"/>
</dbReference>
<reference evidence="1 2" key="1">
    <citation type="journal article" date="2015" name="Genome Biol. Evol.">
        <title>Phylogenomic analyses indicate that early fungi evolved digesting cell walls of algal ancestors of land plants.</title>
        <authorList>
            <person name="Chang Y."/>
            <person name="Wang S."/>
            <person name="Sekimoto S."/>
            <person name="Aerts A.L."/>
            <person name="Choi C."/>
            <person name="Clum A."/>
            <person name="LaButti K.M."/>
            <person name="Lindquist E.A."/>
            <person name="Yee Ngan C."/>
            <person name="Ohm R.A."/>
            <person name="Salamov A.A."/>
            <person name="Grigoriev I.V."/>
            <person name="Spatafora J.W."/>
            <person name="Berbee M.L."/>
        </authorList>
    </citation>
    <scope>NUCLEOTIDE SEQUENCE [LARGE SCALE GENOMIC DNA]</scope>
    <source>
        <strain evidence="1 2">NRRL 1564</strain>
    </source>
</reference>
<accession>A0A2G5BFA9</accession>
<dbReference type="Proteomes" id="UP000242474">
    <property type="component" value="Unassembled WGS sequence"/>
</dbReference>
<name>A0A2G5BFA9_COERN</name>
<organism evidence="1 2">
    <name type="scientific">Coemansia reversa (strain ATCC 12441 / NRRL 1564)</name>
    <dbReference type="NCBI Taxonomy" id="763665"/>
    <lineage>
        <taxon>Eukaryota</taxon>
        <taxon>Fungi</taxon>
        <taxon>Fungi incertae sedis</taxon>
        <taxon>Zoopagomycota</taxon>
        <taxon>Kickxellomycotina</taxon>
        <taxon>Kickxellomycetes</taxon>
        <taxon>Kickxellales</taxon>
        <taxon>Kickxellaceae</taxon>
        <taxon>Coemansia</taxon>
    </lineage>
</organism>
<gene>
    <name evidence="1" type="ORF">COEREDRAFT_85963</name>
</gene>
<evidence type="ECO:0000313" key="1">
    <source>
        <dbReference type="EMBL" id="PIA17695.1"/>
    </source>
</evidence>
<proteinExistence type="predicted"/>
<sequence>MSDENRPKTYKETAGYLENKARVDAFLEFERVDLERCTFTDRTVGDKIKLQYDNDNWLLIFHHPEPDVCIMDSEEMKNIWYCGNDGVFIEKQMDGIKTRLKDLFARQNNDETVNNPEASMEGQGFLSPKLRRFLMALYKK</sequence>
<dbReference type="AlphaFoldDB" id="A0A2G5BFA9"/>
<keyword evidence="2" id="KW-1185">Reference proteome</keyword>
<dbReference type="OrthoDB" id="10278627at2759"/>